<dbReference type="EMBL" id="JACXYU010000001">
    <property type="protein sequence ID" value="MBD3930694.1"/>
    <property type="molecule type" value="Genomic_DNA"/>
</dbReference>
<feature type="compositionally biased region" description="Low complexity" evidence="1">
    <location>
        <begin position="29"/>
        <end position="39"/>
    </location>
</feature>
<dbReference type="InterPro" id="IPR051675">
    <property type="entry name" value="Endo/Exo/Phosphatase_dom_1"/>
</dbReference>
<dbReference type="Pfam" id="PF10531">
    <property type="entry name" value="SLBB"/>
    <property type="match status" value="1"/>
</dbReference>
<dbReference type="GO" id="GO:0003677">
    <property type="term" value="F:DNA binding"/>
    <property type="evidence" value="ECO:0007669"/>
    <property type="project" value="UniProtKB-KW"/>
</dbReference>
<evidence type="ECO:0000256" key="1">
    <source>
        <dbReference type="SAM" id="MobiDB-lite"/>
    </source>
</evidence>
<feature type="compositionally biased region" description="Polar residues" evidence="1">
    <location>
        <begin position="1"/>
        <end position="10"/>
    </location>
</feature>
<dbReference type="InterPro" id="IPR003583">
    <property type="entry name" value="Hlx-hairpin-Hlx_DNA-bd_motif"/>
</dbReference>
<dbReference type="GO" id="GO:0015627">
    <property type="term" value="C:type II protein secretion system complex"/>
    <property type="evidence" value="ECO:0007669"/>
    <property type="project" value="TreeGrafter"/>
</dbReference>
<protein>
    <submittedName>
        <fullName evidence="3">ComEA family DNA-binding protein</fullName>
    </submittedName>
</protein>
<evidence type="ECO:0000313" key="3">
    <source>
        <dbReference type="EMBL" id="MBD3930694.1"/>
    </source>
</evidence>
<feature type="compositionally biased region" description="Basic residues" evidence="1">
    <location>
        <begin position="13"/>
        <end position="28"/>
    </location>
</feature>
<dbReference type="Gene3D" id="1.10.150.320">
    <property type="entry name" value="Photosystem II 12 kDa extrinsic protein"/>
    <property type="match status" value="1"/>
</dbReference>
<organism evidence="3 4">
    <name type="scientific">Streptomyces chumphonensis</name>
    <dbReference type="NCBI Taxonomy" id="1214925"/>
    <lineage>
        <taxon>Bacteria</taxon>
        <taxon>Bacillati</taxon>
        <taxon>Actinomycetota</taxon>
        <taxon>Actinomycetes</taxon>
        <taxon>Kitasatosporales</taxon>
        <taxon>Streptomycetaceae</taxon>
        <taxon>Streptomyces</taxon>
    </lineage>
</organism>
<sequence length="361" mass="36850">MSPRSLTDTTGPGRKHAGRKSAAHRANVRARAATLLAAPRPGPGQPEPDRRVDAVPPPTGSGGGASPDSVALSRHDAVAAARDAVRRSRLRRGAVRPSPAAERRRHRTPHPGSHSPPEPPSPPPPAPPEPPPGASSPVRPGLRDRLPLWLQTRCAVEPRALAALVVVLLGAAGFAGWELWSGRPEPVRVPAAVAAPAADPAPPSSSSPSSPSPPAGAERGHVLVDVAGEVSEPGVHRLPAGSRVADALTAAGGVRSGTDTVALNRARVLLDGEHILVGVTPPPGGPPVKGGAGPGPVPGPVSLNTATVEDLDTLPGIGPVLARKIVDHRTEQGGFRTVEQLRDVGGIGDSRFAELENRVVP</sequence>
<dbReference type="Gene3D" id="3.10.560.10">
    <property type="entry name" value="Outer membrane lipoprotein wza domain like"/>
    <property type="match status" value="1"/>
</dbReference>
<proteinExistence type="predicted"/>
<dbReference type="PANTHER" id="PTHR21180">
    <property type="entry name" value="ENDONUCLEASE/EXONUCLEASE/PHOSPHATASE FAMILY DOMAIN-CONTAINING PROTEIN 1"/>
    <property type="match status" value="1"/>
</dbReference>
<feature type="compositionally biased region" description="Pro residues" evidence="1">
    <location>
        <begin position="114"/>
        <end position="134"/>
    </location>
</feature>
<comment type="caution">
    <text evidence="3">The sequence shown here is derived from an EMBL/GenBank/DDBJ whole genome shotgun (WGS) entry which is preliminary data.</text>
</comment>
<feature type="domain" description="Helix-hairpin-helix DNA-binding motif class 1" evidence="2">
    <location>
        <begin position="309"/>
        <end position="328"/>
    </location>
</feature>
<dbReference type="Proteomes" id="UP000632289">
    <property type="component" value="Unassembled WGS sequence"/>
</dbReference>
<keyword evidence="4" id="KW-1185">Reference proteome</keyword>
<keyword evidence="3" id="KW-0238">DNA-binding</keyword>
<gene>
    <name evidence="3" type="ORF">IF129_03810</name>
</gene>
<feature type="compositionally biased region" description="Pro residues" evidence="1">
    <location>
        <begin position="199"/>
        <end position="214"/>
    </location>
</feature>
<dbReference type="InterPro" id="IPR010994">
    <property type="entry name" value="RuvA_2-like"/>
</dbReference>
<name>A0A927EXX3_9ACTN</name>
<reference evidence="3" key="1">
    <citation type="submission" date="2020-09" db="EMBL/GenBank/DDBJ databases">
        <title>Secondary metabolite and genome analysis of marine Streptomyces chumphonensis KK1-2T.</title>
        <authorList>
            <person name="Phongsopitanun W."/>
            <person name="Kanchanasin P."/>
            <person name="Pittayakhajonwut P."/>
            <person name="Suwanborirux K."/>
            <person name="Tanasupawat S."/>
        </authorList>
    </citation>
    <scope>NUCLEOTIDE SEQUENCE</scope>
    <source>
        <strain evidence="3">KK1-2</strain>
    </source>
</reference>
<feature type="domain" description="Helix-hairpin-helix DNA-binding motif class 1" evidence="2">
    <location>
        <begin position="339"/>
        <end position="358"/>
    </location>
</feature>
<evidence type="ECO:0000259" key="2">
    <source>
        <dbReference type="SMART" id="SM00278"/>
    </source>
</evidence>
<feature type="region of interest" description="Disordered" evidence="1">
    <location>
        <begin position="195"/>
        <end position="218"/>
    </location>
</feature>
<feature type="region of interest" description="Disordered" evidence="1">
    <location>
        <begin position="1"/>
        <end position="140"/>
    </location>
</feature>
<dbReference type="AlphaFoldDB" id="A0A927EXX3"/>
<evidence type="ECO:0000313" key="4">
    <source>
        <dbReference type="Proteomes" id="UP000632289"/>
    </source>
</evidence>
<accession>A0A927EXX3</accession>
<dbReference type="Pfam" id="PF12836">
    <property type="entry name" value="HHH_3"/>
    <property type="match status" value="1"/>
</dbReference>
<dbReference type="InterPro" id="IPR019554">
    <property type="entry name" value="Soluble_ligand-bd"/>
</dbReference>
<dbReference type="RefSeq" id="WP_191207941.1">
    <property type="nucleotide sequence ID" value="NZ_JACXYU010000001.1"/>
</dbReference>
<dbReference type="SUPFAM" id="SSF47781">
    <property type="entry name" value="RuvA domain 2-like"/>
    <property type="match status" value="1"/>
</dbReference>
<dbReference type="GO" id="GO:0006281">
    <property type="term" value="P:DNA repair"/>
    <property type="evidence" value="ECO:0007669"/>
    <property type="project" value="InterPro"/>
</dbReference>
<dbReference type="GO" id="GO:0015628">
    <property type="term" value="P:protein secretion by the type II secretion system"/>
    <property type="evidence" value="ECO:0007669"/>
    <property type="project" value="TreeGrafter"/>
</dbReference>
<dbReference type="SMART" id="SM00278">
    <property type="entry name" value="HhH1"/>
    <property type="match status" value="2"/>
</dbReference>
<dbReference type="PANTHER" id="PTHR21180:SF32">
    <property type="entry name" value="ENDONUCLEASE_EXONUCLEASE_PHOSPHATASE FAMILY DOMAIN-CONTAINING PROTEIN 1"/>
    <property type="match status" value="1"/>
</dbReference>